<keyword evidence="2" id="KW-1185">Reference proteome</keyword>
<organism evidence="1 2">
    <name type="scientific">Coniosporium uncinatum</name>
    <dbReference type="NCBI Taxonomy" id="93489"/>
    <lineage>
        <taxon>Eukaryota</taxon>
        <taxon>Fungi</taxon>
        <taxon>Dikarya</taxon>
        <taxon>Ascomycota</taxon>
        <taxon>Pezizomycotina</taxon>
        <taxon>Dothideomycetes</taxon>
        <taxon>Dothideomycetes incertae sedis</taxon>
        <taxon>Coniosporium</taxon>
    </lineage>
</organism>
<dbReference type="Proteomes" id="UP001186974">
    <property type="component" value="Unassembled WGS sequence"/>
</dbReference>
<protein>
    <submittedName>
        <fullName evidence="1">Uncharacterized protein</fullName>
    </submittedName>
</protein>
<feature type="non-terminal residue" evidence="1">
    <location>
        <position position="156"/>
    </location>
</feature>
<gene>
    <name evidence="1" type="ORF">LTS18_000956</name>
</gene>
<dbReference type="EMBL" id="JAWDJW010005450">
    <property type="protein sequence ID" value="KAK3067743.1"/>
    <property type="molecule type" value="Genomic_DNA"/>
</dbReference>
<accession>A0ACC3DFP4</accession>
<comment type="caution">
    <text evidence="1">The sequence shown here is derived from an EMBL/GenBank/DDBJ whole genome shotgun (WGS) entry which is preliminary data.</text>
</comment>
<evidence type="ECO:0000313" key="1">
    <source>
        <dbReference type="EMBL" id="KAK3067743.1"/>
    </source>
</evidence>
<name>A0ACC3DFP4_9PEZI</name>
<reference evidence="1" key="1">
    <citation type="submission" date="2024-09" db="EMBL/GenBank/DDBJ databases">
        <title>Black Yeasts Isolated from many extreme environments.</title>
        <authorList>
            <person name="Coleine C."/>
            <person name="Stajich J.E."/>
            <person name="Selbmann L."/>
        </authorList>
    </citation>
    <scope>NUCLEOTIDE SEQUENCE</scope>
    <source>
        <strain evidence="1">CCFEE 5737</strain>
    </source>
</reference>
<evidence type="ECO:0000313" key="2">
    <source>
        <dbReference type="Proteomes" id="UP001186974"/>
    </source>
</evidence>
<proteinExistence type="predicted"/>
<sequence length="156" mass="17423">MILRFRGPDGQFRLEVDPKADFHSIVSQVGEKLPSTVDLQSVKISNKPHGGDARPLSQLQGVTFEQVRLQNGHQLFLEYGKQEEQTNGHAPSQAGARSLNGKPMPTETPTTTFSTASMQNIIKNPWESVKQSELDNKLDNMDGKVPRGRDQKMCRH</sequence>